<dbReference type="PROSITE" id="PS00036">
    <property type="entry name" value="BZIP_BASIC"/>
    <property type="match status" value="1"/>
</dbReference>
<evidence type="ECO:0000256" key="1">
    <source>
        <dbReference type="ARBA" id="ARBA00022843"/>
    </source>
</evidence>
<keyword evidence="4" id="KW-0804">Transcription</keyword>
<dbReference type="InterPro" id="IPR046347">
    <property type="entry name" value="bZIP_sf"/>
</dbReference>
<dbReference type="PROSITE" id="PS50217">
    <property type="entry name" value="BZIP"/>
    <property type="match status" value="1"/>
</dbReference>
<evidence type="ECO:0000256" key="5">
    <source>
        <dbReference type="ARBA" id="ARBA00023242"/>
    </source>
</evidence>
<feature type="coiled-coil region" evidence="7">
    <location>
        <begin position="96"/>
        <end position="137"/>
    </location>
</feature>
<dbReference type="InterPro" id="IPR052470">
    <property type="entry name" value="ER_Stress-Reg_TF"/>
</dbReference>
<evidence type="ECO:0000313" key="9">
    <source>
        <dbReference type="EMBL" id="PBC26611.1"/>
    </source>
</evidence>
<sequence length="473" mass="53599">MNVLKSVIITLPKGLSSKAPGIISTSELPKSVPKLNFTTSMLTNKSNMDTKKITKHEEIQDESISFKTDVCVRGKKRRLDHLTWEEKLQRKKLKNRVAAQTSRDRKKAKLDELEETVRRLREQNELLTQECSMLRSQNEVLITETKRLRKEREIKNTEDFVCSMCQSRVSCAVSSLGSTVSSTHPLQQGGTTQLASTLTLTPGATILLKILTIYFLLKNCLVNSKEMIISNDLKNLQKAFCEKLQQKWKQILIEQMNKVLEIEHLNATVKENTTEECHYSERVVGQTSKDVETNGTCRSMNIHQSWHPVSSTASTPYTTSTSIPMSIKSEIEIKQEVDMTHDLDTIYGTYDEATNSVMIIYPGDETNVSVQECVQEVVTDSICTNEDSTYLTPNYYVNHLSPCYTNTDSMSPSSIYSEEMETNYTHSKLDSNASDCGYESHGSPNSDIRHEKNNVTLTDLWHESFSELFPTLA</sequence>
<dbReference type="Pfam" id="PF07716">
    <property type="entry name" value="bZIP_2"/>
    <property type="match status" value="1"/>
</dbReference>
<keyword evidence="5" id="KW-0539">Nucleus</keyword>
<keyword evidence="7" id="KW-0175">Coiled coil</keyword>
<proteinExistence type="predicted"/>
<dbReference type="SUPFAM" id="SSF57959">
    <property type="entry name" value="Leucine zipper domain"/>
    <property type="match status" value="1"/>
</dbReference>
<keyword evidence="2" id="KW-0805">Transcription regulation</keyword>
<feature type="domain" description="BZIP" evidence="8">
    <location>
        <begin position="85"/>
        <end position="148"/>
    </location>
</feature>
<dbReference type="PANTHER" id="PTHR46542:SF1">
    <property type="entry name" value="X-BOX BINDING PROTEIN 1"/>
    <property type="match status" value="1"/>
</dbReference>
<organism evidence="9 10">
    <name type="scientific">Apis cerana cerana</name>
    <name type="common">Oriental honeybee</name>
    <dbReference type="NCBI Taxonomy" id="94128"/>
    <lineage>
        <taxon>Eukaryota</taxon>
        <taxon>Metazoa</taxon>
        <taxon>Ecdysozoa</taxon>
        <taxon>Arthropoda</taxon>
        <taxon>Hexapoda</taxon>
        <taxon>Insecta</taxon>
        <taxon>Pterygota</taxon>
        <taxon>Neoptera</taxon>
        <taxon>Endopterygota</taxon>
        <taxon>Hymenoptera</taxon>
        <taxon>Apocrita</taxon>
        <taxon>Aculeata</taxon>
        <taxon>Apoidea</taxon>
        <taxon>Anthophila</taxon>
        <taxon>Apidae</taxon>
        <taxon>Apis</taxon>
    </lineage>
</organism>
<accession>A0A2A3E6D5</accession>
<evidence type="ECO:0000256" key="6">
    <source>
        <dbReference type="ARBA" id="ARBA00040165"/>
    </source>
</evidence>
<gene>
    <name evidence="9" type="ORF">APICC_04511</name>
</gene>
<keyword evidence="1" id="KW-0832">Ubl conjugation</keyword>
<dbReference type="Gene3D" id="1.20.5.170">
    <property type="match status" value="1"/>
</dbReference>
<dbReference type="EMBL" id="KZ288379">
    <property type="protein sequence ID" value="PBC26611.1"/>
    <property type="molecule type" value="Genomic_DNA"/>
</dbReference>
<evidence type="ECO:0000256" key="2">
    <source>
        <dbReference type="ARBA" id="ARBA00023015"/>
    </source>
</evidence>
<dbReference type="STRING" id="94128.A0A2A3E6D5"/>
<dbReference type="GO" id="GO:0000981">
    <property type="term" value="F:DNA-binding transcription factor activity, RNA polymerase II-specific"/>
    <property type="evidence" value="ECO:0007669"/>
    <property type="project" value="TreeGrafter"/>
</dbReference>
<dbReference type="CDD" id="cd14691">
    <property type="entry name" value="bZIP_XBP1"/>
    <property type="match status" value="1"/>
</dbReference>
<dbReference type="Proteomes" id="UP000242457">
    <property type="component" value="Unassembled WGS sequence"/>
</dbReference>
<evidence type="ECO:0000256" key="3">
    <source>
        <dbReference type="ARBA" id="ARBA00023125"/>
    </source>
</evidence>
<evidence type="ECO:0000259" key="8">
    <source>
        <dbReference type="PROSITE" id="PS50217"/>
    </source>
</evidence>
<keyword evidence="3" id="KW-0238">DNA-binding</keyword>
<name>A0A2A3E6D5_APICC</name>
<keyword evidence="10" id="KW-1185">Reference proteome</keyword>
<dbReference type="OrthoDB" id="20960at2759"/>
<reference evidence="9 10" key="1">
    <citation type="submission" date="2014-07" db="EMBL/GenBank/DDBJ databases">
        <title>Genomic and transcriptomic analysis on Apis cerana provide comprehensive insights into honey bee biology.</title>
        <authorList>
            <person name="Diao Q."/>
            <person name="Sun L."/>
            <person name="Zheng H."/>
            <person name="Zheng H."/>
            <person name="Xu S."/>
            <person name="Wang S."/>
            <person name="Zeng Z."/>
            <person name="Hu F."/>
            <person name="Su S."/>
            <person name="Wu J."/>
        </authorList>
    </citation>
    <scope>NUCLEOTIDE SEQUENCE [LARGE SCALE GENOMIC DNA]</scope>
    <source>
        <tissue evidence="9">Pupae without intestine</tissue>
    </source>
</reference>
<dbReference type="GO" id="GO:0005634">
    <property type="term" value="C:nucleus"/>
    <property type="evidence" value="ECO:0007669"/>
    <property type="project" value="TreeGrafter"/>
</dbReference>
<evidence type="ECO:0000313" key="10">
    <source>
        <dbReference type="Proteomes" id="UP000242457"/>
    </source>
</evidence>
<dbReference type="SUPFAM" id="SSF47454">
    <property type="entry name" value="A DNA-binding domain in eukaryotic transcription factors"/>
    <property type="match status" value="1"/>
</dbReference>
<dbReference type="AlphaFoldDB" id="A0A2A3E6D5"/>
<dbReference type="InterPro" id="IPR008917">
    <property type="entry name" value="TF_DNA-bd_sf"/>
</dbReference>
<evidence type="ECO:0000256" key="7">
    <source>
        <dbReference type="SAM" id="Coils"/>
    </source>
</evidence>
<dbReference type="SMART" id="SM00338">
    <property type="entry name" value="BRLZ"/>
    <property type="match status" value="1"/>
</dbReference>
<evidence type="ECO:0000256" key="4">
    <source>
        <dbReference type="ARBA" id="ARBA00023163"/>
    </source>
</evidence>
<dbReference type="PANTHER" id="PTHR46542">
    <property type="entry name" value="X-BOX BINDING PROTEIN 1"/>
    <property type="match status" value="1"/>
</dbReference>
<dbReference type="InterPro" id="IPR004827">
    <property type="entry name" value="bZIP"/>
</dbReference>
<protein>
    <recommendedName>
        <fullName evidence="6">X-box-binding protein 1</fullName>
    </recommendedName>
</protein>
<dbReference type="GO" id="GO:0000977">
    <property type="term" value="F:RNA polymerase II transcription regulatory region sequence-specific DNA binding"/>
    <property type="evidence" value="ECO:0007669"/>
    <property type="project" value="TreeGrafter"/>
</dbReference>